<protein>
    <submittedName>
        <fullName evidence="8">Cysteine/O-acetylserine efflux protein</fullName>
    </submittedName>
</protein>
<keyword evidence="2" id="KW-1003">Cell membrane</keyword>
<dbReference type="GO" id="GO:0033228">
    <property type="term" value="P:cysteine export across plasma membrane"/>
    <property type="evidence" value="ECO:0007669"/>
    <property type="project" value="TreeGrafter"/>
</dbReference>
<name>A0A1B8NWQ6_HALEL</name>
<evidence type="ECO:0000256" key="6">
    <source>
        <dbReference type="SAM" id="Phobius"/>
    </source>
</evidence>
<dbReference type="PATRIC" id="fig|2746.7.peg.3582"/>
<keyword evidence="4 6" id="KW-1133">Transmembrane helix</keyword>
<keyword evidence="3 6" id="KW-0812">Transmembrane</keyword>
<keyword evidence="7" id="KW-0732">Signal</keyword>
<keyword evidence="5 6" id="KW-0472">Membrane</keyword>
<gene>
    <name evidence="8" type="primary">eamB_2</name>
    <name evidence="8" type="ORF">A8U91_03480</name>
</gene>
<evidence type="ECO:0000256" key="7">
    <source>
        <dbReference type="SAM" id="SignalP"/>
    </source>
</evidence>
<dbReference type="PANTHER" id="PTHR30086:SF20">
    <property type="entry name" value="ARGININE EXPORTER PROTEIN ARGO-RELATED"/>
    <property type="match status" value="1"/>
</dbReference>
<feature type="transmembrane region" description="Helical" evidence="6">
    <location>
        <begin position="169"/>
        <end position="190"/>
    </location>
</feature>
<feature type="transmembrane region" description="Helical" evidence="6">
    <location>
        <begin position="63"/>
        <end position="86"/>
    </location>
</feature>
<dbReference type="InterPro" id="IPR001123">
    <property type="entry name" value="LeuE-type"/>
</dbReference>
<evidence type="ECO:0000313" key="9">
    <source>
        <dbReference type="Proteomes" id="UP000092504"/>
    </source>
</evidence>
<evidence type="ECO:0000256" key="1">
    <source>
        <dbReference type="ARBA" id="ARBA00004651"/>
    </source>
</evidence>
<sequence length="223" mass="23955">MTFNTARRFTPSVARKDPVNRRHVMTFSLLLSMSAFALAASISPGPVNIVALSSGTRHGLRASMRHVAGASLGFTLLLLLIGLGLHELLASWPSIIEGVRWAGVAFLVYMAIKLGVDDGRLGEGGDTRGPSMWQGAIMQWVNPKAWLASLAGMGAYAANGEVGLILRFALLYLVICYLSIACWAVAGAFLRHWLRDAAQVRLVNRALALLLVVSAGYLVVARL</sequence>
<proteinExistence type="predicted"/>
<dbReference type="Pfam" id="PF01810">
    <property type="entry name" value="LysE"/>
    <property type="match status" value="1"/>
</dbReference>
<reference evidence="8 9" key="1">
    <citation type="submission" date="2016-06" db="EMBL/GenBank/DDBJ databases">
        <title>Genome sequence of halotolerant plant growth promoting strain of Halomonas elongata HEK1 isolated from salterns of Rann of Kutch, Gujarat, India.</title>
        <authorList>
            <person name="Gaba S."/>
            <person name="Singh R.N."/>
            <person name="Abrol S."/>
            <person name="Kaushik R."/>
            <person name="Saxena A.K."/>
        </authorList>
    </citation>
    <scope>NUCLEOTIDE SEQUENCE [LARGE SCALE GENOMIC DNA]</scope>
    <source>
        <strain evidence="8 9">HEK1</strain>
    </source>
</reference>
<evidence type="ECO:0000313" key="8">
    <source>
        <dbReference type="EMBL" id="OBX34427.1"/>
    </source>
</evidence>
<evidence type="ECO:0000256" key="3">
    <source>
        <dbReference type="ARBA" id="ARBA00022692"/>
    </source>
</evidence>
<dbReference type="GO" id="GO:0005886">
    <property type="term" value="C:plasma membrane"/>
    <property type="evidence" value="ECO:0007669"/>
    <property type="project" value="UniProtKB-SubCell"/>
</dbReference>
<evidence type="ECO:0000256" key="2">
    <source>
        <dbReference type="ARBA" id="ARBA00022475"/>
    </source>
</evidence>
<accession>A0A1B8NWQ6</accession>
<feature type="chain" id="PRO_5008611208" evidence="7">
    <location>
        <begin position="40"/>
        <end position="223"/>
    </location>
</feature>
<feature type="transmembrane region" description="Helical" evidence="6">
    <location>
        <begin position="202"/>
        <end position="220"/>
    </location>
</feature>
<evidence type="ECO:0000256" key="5">
    <source>
        <dbReference type="ARBA" id="ARBA00023136"/>
    </source>
</evidence>
<comment type="subcellular location">
    <subcellularLocation>
        <location evidence="1">Cell membrane</location>
        <topology evidence="1">Multi-pass membrane protein</topology>
    </subcellularLocation>
</comment>
<dbReference type="GO" id="GO:0015171">
    <property type="term" value="F:amino acid transmembrane transporter activity"/>
    <property type="evidence" value="ECO:0007669"/>
    <property type="project" value="TreeGrafter"/>
</dbReference>
<feature type="transmembrane region" description="Helical" evidence="6">
    <location>
        <begin position="98"/>
        <end position="116"/>
    </location>
</feature>
<dbReference type="EMBL" id="MAJD01000002">
    <property type="protein sequence ID" value="OBX34427.1"/>
    <property type="molecule type" value="Genomic_DNA"/>
</dbReference>
<feature type="signal peptide" evidence="7">
    <location>
        <begin position="1"/>
        <end position="39"/>
    </location>
</feature>
<dbReference type="Proteomes" id="UP000092504">
    <property type="component" value="Unassembled WGS sequence"/>
</dbReference>
<dbReference type="AlphaFoldDB" id="A0A1B8NWQ6"/>
<evidence type="ECO:0000256" key="4">
    <source>
        <dbReference type="ARBA" id="ARBA00022989"/>
    </source>
</evidence>
<comment type="caution">
    <text evidence="8">The sequence shown here is derived from an EMBL/GenBank/DDBJ whole genome shotgun (WGS) entry which is preliminary data.</text>
</comment>
<organism evidence="8 9">
    <name type="scientific">Halomonas elongata</name>
    <dbReference type="NCBI Taxonomy" id="2746"/>
    <lineage>
        <taxon>Bacteria</taxon>
        <taxon>Pseudomonadati</taxon>
        <taxon>Pseudomonadota</taxon>
        <taxon>Gammaproteobacteria</taxon>
        <taxon>Oceanospirillales</taxon>
        <taxon>Halomonadaceae</taxon>
        <taxon>Halomonas</taxon>
    </lineage>
</organism>
<dbReference type="PANTHER" id="PTHR30086">
    <property type="entry name" value="ARGININE EXPORTER PROTEIN ARGO"/>
    <property type="match status" value="1"/>
</dbReference>